<dbReference type="PANTHER" id="PTHR31794">
    <property type="entry name" value="AUXIN EFFLUX TRANSPORTER FAMILY PROTEIN (EUROFUNG)"/>
    <property type="match status" value="1"/>
</dbReference>
<evidence type="ECO:0000313" key="7">
    <source>
        <dbReference type="EMBL" id="OMJ13823.1"/>
    </source>
</evidence>
<dbReference type="EMBL" id="LSSN01003323">
    <property type="protein sequence ID" value="OMJ13823.1"/>
    <property type="molecule type" value="Genomic_DNA"/>
</dbReference>
<dbReference type="InterPro" id="IPR004776">
    <property type="entry name" value="Mem_transp_PIN-like"/>
</dbReference>
<feature type="transmembrane region" description="Helical" evidence="6">
    <location>
        <begin position="110"/>
        <end position="133"/>
    </location>
</feature>
<evidence type="ECO:0000256" key="5">
    <source>
        <dbReference type="SAM" id="MobiDB-lite"/>
    </source>
</evidence>
<dbReference type="OrthoDB" id="191139at2759"/>
<dbReference type="GO" id="GO:0005783">
    <property type="term" value="C:endoplasmic reticulum"/>
    <property type="evidence" value="ECO:0007669"/>
    <property type="project" value="TreeGrafter"/>
</dbReference>
<evidence type="ECO:0000256" key="4">
    <source>
        <dbReference type="ARBA" id="ARBA00023136"/>
    </source>
</evidence>
<feature type="transmembrane region" description="Helical" evidence="6">
    <location>
        <begin position="32"/>
        <end position="53"/>
    </location>
</feature>
<feature type="transmembrane region" description="Helical" evidence="6">
    <location>
        <begin position="65"/>
        <end position="90"/>
    </location>
</feature>
<reference evidence="7 8" key="1">
    <citation type="submission" date="2017-01" db="EMBL/GenBank/DDBJ databases">
        <authorList>
            <person name="Mah S.A."/>
            <person name="Swanson W.J."/>
            <person name="Moy G.W."/>
            <person name="Vacquier V.D."/>
        </authorList>
    </citation>
    <scope>NUCLEOTIDE SEQUENCE [LARGE SCALE GENOMIC DNA]</scope>
    <source>
        <strain evidence="7 8">GSMNP</strain>
    </source>
</reference>
<evidence type="ECO:0000256" key="2">
    <source>
        <dbReference type="ARBA" id="ARBA00022692"/>
    </source>
</evidence>
<organism evidence="7 8">
    <name type="scientific">Smittium culicis</name>
    <dbReference type="NCBI Taxonomy" id="133412"/>
    <lineage>
        <taxon>Eukaryota</taxon>
        <taxon>Fungi</taxon>
        <taxon>Fungi incertae sedis</taxon>
        <taxon>Zoopagomycota</taxon>
        <taxon>Kickxellomycotina</taxon>
        <taxon>Harpellomycetes</taxon>
        <taxon>Harpellales</taxon>
        <taxon>Legeriomycetaceae</taxon>
        <taxon>Smittium</taxon>
    </lineage>
</organism>
<feature type="transmembrane region" description="Helical" evidence="6">
    <location>
        <begin position="662"/>
        <end position="684"/>
    </location>
</feature>
<protein>
    <submittedName>
        <fullName evidence="7">Putative transporter</fullName>
    </submittedName>
</protein>
<feature type="region of interest" description="Disordered" evidence="5">
    <location>
        <begin position="415"/>
        <end position="466"/>
    </location>
</feature>
<keyword evidence="2 6" id="KW-0812">Transmembrane</keyword>
<comment type="caution">
    <text evidence="7">The sequence shown here is derived from an EMBL/GenBank/DDBJ whole genome shotgun (WGS) entry which is preliminary data.</text>
</comment>
<keyword evidence="8" id="KW-1185">Reference proteome</keyword>
<name>A0A1R1XGU6_9FUNG</name>
<comment type="subcellular location">
    <subcellularLocation>
        <location evidence="1">Membrane</location>
        <topology evidence="1">Multi-pass membrane protein</topology>
    </subcellularLocation>
</comment>
<dbReference type="Pfam" id="PF03547">
    <property type="entry name" value="Mem_trans"/>
    <property type="match status" value="2"/>
</dbReference>
<dbReference type="GO" id="GO:0016020">
    <property type="term" value="C:membrane"/>
    <property type="evidence" value="ECO:0007669"/>
    <property type="project" value="UniProtKB-SubCell"/>
</dbReference>
<feature type="transmembrane region" description="Helical" evidence="6">
    <location>
        <begin position="274"/>
        <end position="292"/>
    </location>
</feature>
<evidence type="ECO:0000256" key="1">
    <source>
        <dbReference type="ARBA" id="ARBA00004141"/>
    </source>
</evidence>
<keyword evidence="3 6" id="KW-1133">Transmembrane helix</keyword>
<feature type="transmembrane region" description="Helical" evidence="6">
    <location>
        <begin position="696"/>
        <end position="719"/>
    </location>
</feature>
<keyword evidence="4 6" id="KW-0472">Membrane</keyword>
<evidence type="ECO:0000256" key="6">
    <source>
        <dbReference type="SAM" id="Phobius"/>
    </source>
</evidence>
<dbReference type="PANTHER" id="PTHR31794:SF2">
    <property type="entry name" value="AUXIN EFFLUX TRANSPORTER FAMILY PROTEIN (EUROFUNG)"/>
    <property type="match status" value="1"/>
</dbReference>
<feature type="compositionally biased region" description="Polar residues" evidence="5">
    <location>
        <begin position="415"/>
        <end position="457"/>
    </location>
</feature>
<dbReference type="STRING" id="133412.A0A1R1XGU6"/>
<dbReference type="AlphaFoldDB" id="A0A1R1XGU6"/>
<dbReference type="GO" id="GO:0055085">
    <property type="term" value="P:transmembrane transport"/>
    <property type="evidence" value="ECO:0007669"/>
    <property type="project" value="InterPro"/>
</dbReference>
<feature type="transmembrane region" description="Helical" evidence="6">
    <location>
        <begin position="624"/>
        <end position="650"/>
    </location>
</feature>
<dbReference type="Proteomes" id="UP000187283">
    <property type="component" value="Unassembled WGS sequence"/>
</dbReference>
<evidence type="ECO:0000256" key="3">
    <source>
        <dbReference type="ARBA" id="ARBA00022989"/>
    </source>
</evidence>
<accession>A0A1R1XGU6</accession>
<evidence type="ECO:0000313" key="8">
    <source>
        <dbReference type="Proteomes" id="UP000187283"/>
    </source>
</evidence>
<gene>
    <name evidence="7" type="ORF">AYI70_g8272</name>
</gene>
<proteinExistence type="predicted"/>
<sequence length="725" mass="80086">MLSELSVQLLTPCLLYSNMVETLDPVILFELWLTPIVYFFYGIISLAWVYFSGNLLDVKEDYCRLLSVAVFFANTNTLPVSLLKTILLSPSAEFMFKDKDDSTKLMAERGVSYAIMFATFNNLLRWSLGTLLISGGKQRKNTKTINSSFHSLMPTPSISPYLAGQTPLLAKSKTGKNPELPNLLLPDSAYSALKNKSANENSIIINTVKNSYHYSDVNTQLDATSSQHSSSICSSTPLLLNTDSSIIPKPSILETVYSKTCYYSSEIISGIRSCLSMPVIAILLAIITISIPQAKKSLLDINSVYNVMFSAIDMCGDASIPMTILTLGGQLGQMNNKNSKSGHEDQFNESFYSKCKKYFSSLYSKIFRSSEDDVVIPRNYENGSSQPIKKDSLTPKLIITSSSYFGENSLSNRSIDPSKFSVSSHNATSNSRISENVENDLSNRVKHNTNPPSNELRNSSHLEQESQEFLNYKNQQTSIQILDPNCDLPRPTSHNQDIQTLKNSTSSLMISNGKKVLKSNLKSNKASYQTIDESFDFKDEDELGILSSNKNQTGGGKAAELNSASSMSSAHVDTLNSSQLSNKKASMVNFTSELQSRMRQILHDNDSDSDTDSVVLDQDKNKGIFIVLVGRFLVVPISAVLVLVFLIKYFPNKVTLLSSDPVFLFTLLVLSSTPPAINLITVVQSTGLYENDAANLLMWSYLVGIFTISIQAGFFLLLADSIFNP</sequence>